<comment type="caution">
    <text evidence="1">The sequence shown here is derived from an EMBL/GenBank/DDBJ whole genome shotgun (WGS) entry which is preliminary data.</text>
</comment>
<dbReference type="EMBL" id="QMEY01000027">
    <property type="protein sequence ID" value="RBQ14948.1"/>
    <property type="molecule type" value="Genomic_DNA"/>
</dbReference>
<dbReference type="Gene3D" id="3.60.20.10">
    <property type="entry name" value="Glutamine Phosphoribosylpyrophosphate, subunit 1, domain 1"/>
    <property type="match status" value="1"/>
</dbReference>
<dbReference type="OrthoDB" id="9790012at2"/>
<protein>
    <submittedName>
        <fullName evidence="1">DUF1028 domain-containing protein</fullName>
    </submittedName>
</protein>
<sequence length="306" mass="31437">MTFSILSHDPRDGSIGLASQSHFFGVGSVVGTAEPGVGAVVSQAFANTDWPPAALAALRAGRTPQDIVDELVQGDPWAAYRQVAVMDATGRHATFTGGRCVPQTGTATGPGVVAVGNMLADPGVCAAMVAAHDASPGPAERRLVAALAAGERAGGDARGSQSAYLRVVGGARTDRPWREVRADIRVDDAPDPIGELARLLPIQHGFRAVGATLFTPGVVIGTPGELDPATDPAGFVDLLTEAVPDLGDNREAALWRAVVLLRFNEPERGGRELAALLADRPSLGPFVRALAEVGILAAADVQDGPG</sequence>
<dbReference type="RefSeq" id="WP_113985643.1">
    <property type="nucleotide sequence ID" value="NZ_QMEY01000027.1"/>
</dbReference>
<keyword evidence="2" id="KW-1185">Reference proteome</keyword>
<organism evidence="1 2">
    <name type="scientific">Spongiactinospora rosea</name>
    <dbReference type="NCBI Taxonomy" id="2248750"/>
    <lineage>
        <taxon>Bacteria</taxon>
        <taxon>Bacillati</taxon>
        <taxon>Actinomycetota</taxon>
        <taxon>Actinomycetes</taxon>
        <taxon>Streptosporangiales</taxon>
        <taxon>Streptosporangiaceae</taxon>
        <taxon>Spongiactinospora</taxon>
    </lineage>
</organism>
<dbReference type="PANTHER" id="PTHR39328">
    <property type="entry name" value="BLL2871 PROTEIN"/>
    <property type="match status" value="1"/>
</dbReference>
<dbReference type="InterPro" id="IPR029055">
    <property type="entry name" value="Ntn_hydrolases_N"/>
</dbReference>
<evidence type="ECO:0000313" key="1">
    <source>
        <dbReference type="EMBL" id="RBQ14948.1"/>
    </source>
</evidence>
<reference evidence="1 2" key="1">
    <citation type="submission" date="2018-06" db="EMBL/GenBank/DDBJ databases">
        <title>Sphaerisporangium craniellae sp. nov., isolated from a marine sponge in the South China Sea.</title>
        <authorList>
            <person name="Li L."/>
        </authorList>
    </citation>
    <scope>NUCLEOTIDE SEQUENCE [LARGE SCALE GENOMIC DNA]</scope>
    <source>
        <strain evidence="1 2">LHW63015</strain>
    </source>
</reference>
<dbReference type="PANTHER" id="PTHR39328:SF1">
    <property type="entry name" value="BLL2871 PROTEIN"/>
    <property type="match status" value="1"/>
</dbReference>
<name>A0A366LM06_9ACTN</name>
<dbReference type="AlphaFoldDB" id="A0A366LM06"/>
<dbReference type="InterPro" id="IPR010430">
    <property type="entry name" value="DUF1028"/>
</dbReference>
<dbReference type="Proteomes" id="UP000253303">
    <property type="component" value="Unassembled WGS sequence"/>
</dbReference>
<accession>A0A366LM06</accession>
<gene>
    <name evidence="1" type="ORF">DP939_37810</name>
</gene>
<proteinExistence type="predicted"/>
<dbReference type="SUPFAM" id="SSF56235">
    <property type="entry name" value="N-terminal nucleophile aminohydrolases (Ntn hydrolases)"/>
    <property type="match status" value="1"/>
</dbReference>
<evidence type="ECO:0000313" key="2">
    <source>
        <dbReference type="Proteomes" id="UP000253303"/>
    </source>
</evidence>
<dbReference type="Pfam" id="PF06267">
    <property type="entry name" value="DUF1028"/>
    <property type="match status" value="1"/>
</dbReference>